<comment type="caution">
    <text evidence="1">The sequence shown here is derived from an EMBL/GenBank/DDBJ whole genome shotgun (WGS) entry which is preliminary data.</text>
</comment>
<reference evidence="1 2" key="1">
    <citation type="submission" date="2019-05" db="EMBL/GenBank/DDBJ databases">
        <title>Flagellimonas sp. AsT0115, sp. nov., isolated from a marine red algae, Asparagopsis taxiformis.</title>
        <authorList>
            <person name="Kim J."/>
            <person name="Jeong S.E."/>
            <person name="Jeon C.O."/>
        </authorList>
    </citation>
    <scope>NUCLEOTIDE SEQUENCE [LARGE SCALE GENOMIC DNA]</scope>
    <source>
        <strain evidence="1 2">AsT0115</strain>
    </source>
</reference>
<dbReference type="RefSeq" id="WP_138836329.1">
    <property type="nucleotide sequence ID" value="NZ_VCNI01000002.1"/>
</dbReference>
<protein>
    <recommendedName>
        <fullName evidence="3">Carrier domain-containing protein</fullName>
    </recommendedName>
</protein>
<dbReference type="EMBL" id="VCNI01000002">
    <property type="protein sequence ID" value="TMU54814.1"/>
    <property type="molecule type" value="Genomic_DNA"/>
</dbReference>
<name>A0ABY2WK66_9FLAO</name>
<dbReference type="Proteomes" id="UP000751614">
    <property type="component" value="Unassembled WGS sequence"/>
</dbReference>
<keyword evidence="2" id="KW-1185">Reference proteome</keyword>
<accession>A0ABY2WK66</accession>
<evidence type="ECO:0000313" key="2">
    <source>
        <dbReference type="Proteomes" id="UP000751614"/>
    </source>
</evidence>
<sequence>MDLQLEYVENQIKKIVEEINSNLELNANVTVNTCPYDIGISSQILISVMAELEDVLEVAIPENCYIFHDKADNRQLSIREASLKLIKIAK</sequence>
<proteinExistence type="predicted"/>
<organism evidence="1 2">
    <name type="scientific">Flagellimonas algicola</name>
    <dbReference type="NCBI Taxonomy" id="2583815"/>
    <lineage>
        <taxon>Bacteria</taxon>
        <taxon>Pseudomonadati</taxon>
        <taxon>Bacteroidota</taxon>
        <taxon>Flavobacteriia</taxon>
        <taxon>Flavobacteriales</taxon>
        <taxon>Flavobacteriaceae</taxon>
        <taxon>Flagellimonas</taxon>
    </lineage>
</organism>
<dbReference type="SUPFAM" id="SSF47336">
    <property type="entry name" value="ACP-like"/>
    <property type="match status" value="1"/>
</dbReference>
<dbReference type="InterPro" id="IPR036736">
    <property type="entry name" value="ACP-like_sf"/>
</dbReference>
<evidence type="ECO:0000313" key="1">
    <source>
        <dbReference type="EMBL" id="TMU54814.1"/>
    </source>
</evidence>
<gene>
    <name evidence="1" type="ORF">FGG15_11475</name>
</gene>
<evidence type="ECO:0008006" key="3">
    <source>
        <dbReference type="Google" id="ProtNLM"/>
    </source>
</evidence>